<dbReference type="InterPro" id="IPR013424">
    <property type="entry name" value="Ice-binding_C"/>
</dbReference>
<accession>A0ABS3FUX1</accession>
<evidence type="ECO:0000313" key="3">
    <source>
        <dbReference type="Proteomes" id="UP000664844"/>
    </source>
</evidence>
<reference evidence="2 3" key="1">
    <citation type="submission" date="2021-03" db="EMBL/GenBank/DDBJ databases">
        <title>Metabolic Capacity of the Antarctic Cyanobacterium Phormidium pseudopriestleyi that Sustains Oxygenic Photosynthesis in the Presence of Hydrogen Sulfide.</title>
        <authorList>
            <person name="Lumian J.E."/>
            <person name="Jungblut A.D."/>
            <person name="Dillon M.L."/>
            <person name="Hawes I."/>
            <person name="Doran P.T."/>
            <person name="Mackey T.J."/>
            <person name="Dick G.J."/>
            <person name="Grettenberger C.L."/>
            <person name="Sumner D.Y."/>
        </authorList>
    </citation>
    <scope>NUCLEOTIDE SEQUENCE [LARGE SCALE GENOMIC DNA]</scope>
    <source>
        <strain evidence="2 3">FRX01</strain>
    </source>
</reference>
<evidence type="ECO:0000313" key="2">
    <source>
        <dbReference type="EMBL" id="MBO0350784.1"/>
    </source>
</evidence>
<dbReference type="EMBL" id="JAFLQW010000459">
    <property type="protein sequence ID" value="MBO0350784.1"/>
    <property type="molecule type" value="Genomic_DNA"/>
</dbReference>
<evidence type="ECO:0000256" key="1">
    <source>
        <dbReference type="SAM" id="SignalP"/>
    </source>
</evidence>
<sequence>MPKLFLNASKLFALSTAVISSMGLLSATEVNALTFKGKIYESPFLFLENSEIQYTLADGIFETIISSPINTFFTDAYPEFGPEPTEPLTLVPEVVTDFQWSLGRTLEPVEFGRSIFGITDAGLFLQILDPDTAPIYQNIFMSTIQAPEGMALSVCKIQACEGSAQFGGKGGYAGSWMIQTPVTESQSVPEPSAAVALGFVSALLLKRQRKTLSAQPVAIANQQ</sequence>
<name>A0ABS3FUX1_9CYAN</name>
<dbReference type="NCBIfam" id="TIGR02595">
    <property type="entry name" value="PEP_CTERM"/>
    <property type="match status" value="1"/>
</dbReference>
<feature type="signal peptide" evidence="1">
    <location>
        <begin position="1"/>
        <end position="32"/>
    </location>
</feature>
<dbReference type="Proteomes" id="UP000664844">
    <property type="component" value="Unassembled WGS sequence"/>
</dbReference>
<proteinExistence type="predicted"/>
<protein>
    <submittedName>
        <fullName evidence="2">PEP-CTERM sorting domain-containing protein</fullName>
    </submittedName>
</protein>
<keyword evidence="3" id="KW-1185">Reference proteome</keyword>
<dbReference type="RefSeq" id="WP_207089258.1">
    <property type="nucleotide sequence ID" value="NZ_JAFLQW010000459.1"/>
</dbReference>
<comment type="caution">
    <text evidence="2">The sequence shown here is derived from an EMBL/GenBank/DDBJ whole genome shotgun (WGS) entry which is preliminary data.</text>
</comment>
<keyword evidence="1" id="KW-0732">Signal</keyword>
<organism evidence="2 3">
    <name type="scientific">Phormidium pseudopriestleyi FRX01</name>
    <dbReference type="NCBI Taxonomy" id="1759528"/>
    <lineage>
        <taxon>Bacteria</taxon>
        <taxon>Bacillati</taxon>
        <taxon>Cyanobacteriota</taxon>
        <taxon>Cyanophyceae</taxon>
        <taxon>Oscillatoriophycideae</taxon>
        <taxon>Oscillatoriales</taxon>
        <taxon>Oscillatoriaceae</taxon>
        <taxon>Phormidium</taxon>
    </lineage>
</organism>
<gene>
    <name evidence="2" type="ORF">J0895_17145</name>
</gene>
<feature type="chain" id="PRO_5045048687" evidence="1">
    <location>
        <begin position="33"/>
        <end position="223"/>
    </location>
</feature>